<dbReference type="Pfam" id="PF07285">
    <property type="entry name" value="DUF1444"/>
    <property type="match status" value="1"/>
</dbReference>
<reference evidence="1 2" key="1">
    <citation type="submission" date="2016-12" db="EMBL/GenBank/DDBJ databases">
        <title>Diversity of luminous bacteria.</title>
        <authorList>
            <person name="Yoshizawa S."/>
            <person name="Kogure K."/>
        </authorList>
    </citation>
    <scope>NUCLEOTIDE SEQUENCE [LARGE SCALE GENOMIC DNA]</scope>
    <source>
        <strain evidence="1 2">SA4-48</strain>
    </source>
</reference>
<evidence type="ECO:0000313" key="2">
    <source>
        <dbReference type="Proteomes" id="UP000239007"/>
    </source>
</evidence>
<keyword evidence="2" id="KW-1185">Reference proteome</keyword>
<sequence>MHNAYLQYKANPEDLSPILEQYSNSLLENALKLSTSLDKSRIFPVIKDKSYILQISLMAKAKYENKGMPFLYKKLNEVLYLVFALDTQNSMRFLNENDLIKLELKQTELLPLSIENLKREFAGLSVQGDPSSLSMLVADGNYEASFFVVDSLWDKKIFPVKGDIVVHMPSRDTVLITGSEDLDGLKRVSGIISKNTNNLAYPITNIGFIRINGAWELYKPK</sequence>
<comment type="caution">
    <text evidence="1">The sequence shown here is derived from an EMBL/GenBank/DDBJ whole genome shotgun (WGS) entry which is preliminary data.</text>
</comment>
<dbReference type="EMBL" id="MSCH01000003">
    <property type="protein sequence ID" value="PQJ55251.1"/>
    <property type="molecule type" value="Genomic_DNA"/>
</dbReference>
<name>A0A2S7V143_9GAMM</name>
<accession>A0A2S7V143</accession>
<evidence type="ECO:0000313" key="1">
    <source>
        <dbReference type="EMBL" id="PQJ55251.1"/>
    </source>
</evidence>
<dbReference type="Proteomes" id="UP000239007">
    <property type="component" value="Unassembled WGS sequence"/>
</dbReference>
<proteinExistence type="predicted"/>
<protein>
    <recommendedName>
        <fullName evidence="3">DUF1444 domain-containing protein</fullName>
    </recommendedName>
</protein>
<evidence type="ECO:0008006" key="3">
    <source>
        <dbReference type="Google" id="ProtNLM"/>
    </source>
</evidence>
<dbReference type="InterPro" id="IPR010838">
    <property type="entry name" value="DUF1444"/>
</dbReference>
<gene>
    <name evidence="1" type="ORF">BTO11_10100</name>
</gene>
<organism evidence="1 2">
    <name type="scientific">Psychrosphaera saromensis</name>
    <dbReference type="NCBI Taxonomy" id="716813"/>
    <lineage>
        <taxon>Bacteria</taxon>
        <taxon>Pseudomonadati</taxon>
        <taxon>Pseudomonadota</taxon>
        <taxon>Gammaproteobacteria</taxon>
        <taxon>Alteromonadales</taxon>
        <taxon>Pseudoalteromonadaceae</taxon>
        <taxon>Psychrosphaera</taxon>
    </lineage>
</organism>
<dbReference type="AlphaFoldDB" id="A0A2S7V143"/>